<dbReference type="GO" id="GO:0006284">
    <property type="term" value="P:base-excision repair"/>
    <property type="evidence" value="ECO:0007669"/>
    <property type="project" value="EnsemblFungi"/>
</dbReference>
<dbReference type="InterPro" id="IPR004808">
    <property type="entry name" value="AP_endonuc_1"/>
</dbReference>
<evidence type="ECO:0000256" key="2">
    <source>
        <dbReference type="ARBA" id="ARBA00022723"/>
    </source>
</evidence>
<dbReference type="InterPro" id="IPR036691">
    <property type="entry name" value="Endo/exonu/phosph_ase_sf"/>
</dbReference>
<dbReference type="Proteomes" id="UP000019384">
    <property type="component" value="Unassembled WGS sequence"/>
</dbReference>
<evidence type="ECO:0000256" key="1">
    <source>
        <dbReference type="ARBA" id="ARBA00007092"/>
    </source>
</evidence>
<dbReference type="OrthoDB" id="391817at2759"/>
<proteinExistence type="inferred from homology"/>
<keyword evidence="2 6" id="KW-0479">Metal-binding</keyword>
<keyword evidence="11" id="KW-1185">Reference proteome</keyword>
<feature type="binding site" evidence="6">
    <location>
        <position position="370"/>
    </location>
    <ligand>
        <name>Mg(2+)</name>
        <dbReference type="ChEBI" id="CHEBI:18420"/>
        <label>1</label>
    </ligand>
</feature>
<evidence type="ECO:0000259" key="9">
    <source>
        <dbReference type="Pfam" id="PF03372"/>
    </source>
</evidence>
<dbReference type="Pfam" id="PF03372">
    <property type="entry name" value="Exo_endo_phos"/>
    <property type="match status" value="1"/>
</dbReference>
<accession>W6MQK2</accession>
<dbReference type="PANTHER" id="PTHR22748:SF4">
    <property type="entry name" value="DNA-(APURINIC OR APYRIMIDINIC SITE) ENDONUCLEASE 2"/>
    <property type="match status" value="1"/>
</dbReference>
<feature type="binding site" evidence="6">
    <location>
        <position position="238"/>
    </location>
    <ligand>
        <name>Mg(2+)</name>
        <dbReference type="ChEBI" id="CHEBI:18420"/>
        <label>1</label>
    </ligand>
</feature>
<comment type="similarity">
    <text evidence="1">Belongs to the DNA repair enzymes AP/ExoA family.</text>
</comment>
<evidence type="ECO:0000256" key="4">
    <source>
        <dbReference type="ARBA" id="ARBA00022842"/>
    </source>
</evidence>
<feature type="site" description="Transition state stabilizer" evidence="7">
    <location>
        <position position="240"/>
    </location>
</feature>
<dbReference type="STRING" id="1382522.W6MQK2"/>
<gene>
    <name evidence="10" type="ORF">KUCA_T00004952001</name>
</gene>
<feature type="active site" evidence="5">
    <location>
        <position position="197"/>
    </location>
</feature>
<dbReference type="GO" id="GO:0008311">
    <property type="term" value="F:double-stranded DNA 3'-5' DNA exonuclease activity"/>
    <property type="evidence" value="ECO:0007669"/>
    <property type="project" value="EnsemblFungi"/>
</dbReference>
<dbReference type="Gene3D" id="3.60.10.10">
    <property type="entry name" value="Endonuclease/exonuclease/phosphatase"/>
    <property type="match status" value="1"/>
</dbReference>
<reference evidence="10" key="2">
    <citation type="submission" date="2014-02" db="EMBL/GenBank/DDBJ databases">
        <title>Complete DNA sequence of /Kuraishia capsulata/ illustrates novel genomic features among budding yeasts (/Saccharomycotina/).</title>
        <authorList>
            <person name="Morales L."/>
            <person name="Noel B."/>
            <person name="Porcel B."/>
            <person name="Marcet-Houben M."/>
            <person name="Hullo M-F."/>
            <person name="Sacerdot C."/>
            <person name="Tekaia F."/>
            <person name="Leh-Louis V."/>
            <person name="Despons L."/>
            <person name="Khanna V."/>
            <person name="Aury J-M."/>
            <person name="Barbe V."/>
            <person name="Couloux A."/>
            <person name="Labadie K."/>
            <person name="Pelletier E."/>
            <person name="Souciet J-L."/>
            <person name="Boekhout T."/>
            <person name="Gabaldon T."/>
            <person name="Wincker P."/>
            <person name="Dujon B."/>
        </authorList>
    </citation>
    <scope>NUCLEOTIDE SEQUENCE</scope>
    <source>
        <strain evidence="10">CBS 1993</strain>
    </source>
</reference>
<name>W6MQK2_9ASCO</name>
<dbReference type="SUPFAM" id="SSF56219">
    <property type="entry name" value="DNase I-like"/>
    <property type="match status" value="1"/>
</dbReference>
<sequence length="484" mass="54193">MALSQSENAELKKTGIPEKSSTTTLRLVTFNVNGVKTIKNYSPWNEMKDYNQMLNHMNADIITFQELKLQPSDVDHSLAFLDNYRSFISVPKTKKGYSGVGVFVRSPTEDDDPRTQRLLNVIRAEEGISGELNIPGLKGALTYREAGLSDDPAIEGLSIGGYPESTLPSREFGLQIDSEGRSVILEFDNNLVVISVYCPANSGATEDGELFRISFLRCLFERARNLKALGKNVVIMGDINISRDVIDNDEFMRQGVRNGILRIPAISDDDGSKFEKLNPEEVEDFKTSTDARATLDEVLVEDTETKRKILYDVVRKLNGRKMKMYTCWNTLKNLRPQNMGSRIDLILATSGIHKAAISAGIWPHIMGSDHCPVYADFEIKNFEPGVKDEVVKPQPHKFEARYSFKVNQERTIASFFSAKVSTESSSESSTSSPNHEVQEIPISLKEQTNNLPKRRLAPPPNRGKKTKIEASSGQRSIQSFFGRK</sequence>
<keyword evidence="6" id="KW-0464">Manganese</keyword>
<reference evidence="10" key="1">
    <citation type="submission" date="2013-12" db="EMBL/GenBank/DDBJ databases">
        <authorList>
            <person name="Genoscope - CEA"/>
        </authorList>
    </citation>
    <scope>NUCLEOTIDE SEQUENCE</scope>
    <source>
        <strain evidence="10">CBS 1993</strain>
    </source>
</reference>
<feature type="domain" description="Endonuclease/exonuclease/phosphatase" evidence="9">
    <location>
        <begin position="28"/>
        <end position="370"/>
    </location>
</feature>
<dbReference type="PROSITE" id="PS51435">
    <property type="entry name" value="AP_NUCLEASE_F1_4"/>
    <property type="match status" value="1"/>
</dbReference>
<dbReference type="InterPro" id="IPR005135">
    <property type="entry name" value="Endo/exonuclease/phosphatase"/>
</dbReference>
<evidence type="ECO:0000313" key="11">
    <source>
        <dbReference type="Proteomes" id="UP000019384"/>
    </source>
</evidence>
<dbReference type="GeneID" id="34522343"/>
<feature type="site" description="Important for catalytic activity" evidence="7">
    <location>
        <position position="344"/>
    </location>
</feature>
<dbReference type="AlphaFoldDB" id="W6MQK2"/>
<dbReference type="GO" id="GO:0003906">
    <property type="term" value="F:DNA-(apurinic or apyrimidinic site) endonuclease activity"/>
    <property type="evidence" value="ECO:0007669"/>
    <property type="project" value="EnsemblFungi"/>
</dbReference>
<evidence type="ECO:0000313" key="10">
    <source>
        <dbReference type="EMBL" id="CDK28966.1"/>
    </source>
</evidence>
<dbReference type="EMBL" id="HG793130">
    <property type="protein sequence ID" value="CDK28966.1"/>
    <property type="molecule type" value="Genomic_DNA"/>
</dbReference>
<feature type="binding site" evidence="6">
    <location>
        <position position="240"/>
    </location>
    <ligand>
        <name>Mg(2+)</name>
        <dbReference type="ChEBI" id="CHEBI:18420"/>
        <label>1</label>
    </ligand>
</feature>
<feature type="binding site" evidence="6">
    <location>
        <position position="369"/>
    </location>
    <ligand>
        <name>Mg(2+)</name>
        <dbReference type="ChEBI" id="CHEBI:18420"/>
        <label>1</label>
    </ligand>
</feature>
<organism evidence="10 11">
    <name type="scientific">Kuraishia capsulata CBS 1993</name>
    <dbReference type="NCBI Taxonomy" id="1382522"/>
    <lineage>
        <taxon>Eukaryota</taxon>
        <taxon>Fungi</taxon>
        <taxon>Dikarya</taxon>
        <taxon>Ascomycota</taxon>
        <taxon>Saccharomycotina</taxon>
        <taxon>Pichiomycetes</taxon>
        <taxon>Pichiales</taxon>
        <taxon>Pichiaceae</taxon>
        <taxon>Kuraishia</taxon>
    </lineage>
</organism>
<evidence type="ECO:0000256" key="3">
    <source>
        <dbReference type="ARBA" id="ARBA00022801"/>
    </source>
</evidence>
<protein>
    <recommendedName>
        <fullName evidence="9">Endonuclease/exonuclease/phosphatase domain-containing protein</fullName>
    </recommendedName>
</protein>
<evidence type="ECO:0000256" key="5">
    <source>
        <dbReference type="PIRSR" id="PIRSR604808-1"/>
    </source>
</evidence>
<feature type="binding site" evidence="6">
    <location>
        <position position="31"/>
    </location>
    <ligand>
        <name>Mg(2+)</name>
        <dbReference type="ChEBI" id="CHEBI:18420"/>
        <label>1</label>
    </ligand>
</feature>
<dbReference type="HOGENOM" id="CLU_010374_0_0_1"/>
<evidence type="ECO:0000256" key="6">
    <source>
        <dbReference type="PIRSR" id="PIRSR604808-2"/>
    </source>
</evidence>
<comment type="cofactor">
    <cofactor evidence="6">
        <name>Mg(2+)</name>
        <dbReference type="ChEBI" id="CHEBI:18420"/>
    </cofactor>
    <cofactor evidence="6">
        <name>Mn(2+)</name>
        <dbReference type="ChEBI" id="CHEBI:29035"/>
    </cofactor>
    <text evidence="6">Probably binds two magnesium or manganese ions per subunit.</text>
</comment>
<evidence type="ECO:0000256" key="7">
    <source>
        <dbReference type="PIRSR" id="PIRSR604808-3"/>
    </source>
</evidence>
<keyword evidence="3" id="KW-0378">Hydrolase</keyword>
<feature type="compositionally biased region" description="Polar residues" evidence="8">
    <location>
        <begin position="469"/>
        <end position="484"/>
    </location>
</feature>
<feature type="active site" description="Proton donor/acceptor" evidence="5">
    <location>
        <position position="238"/>
    </location>
</feature>
<evidence type="ECO:0000256" key="8">
    <source>
        <dbReference type="SAM" id="MobiDB-lite"/>
    </source>
</evidence>
<feature type="compositionally biased region" description="Low complexity" evidence="8">
    <location>
        <begin position="423"/>
        <end position="432"/>
    </location>
</feature>
<feature type="binding site" evidence="6">
    <location>
        <position position="66"/>
    </location>
    <ligand>
        <name>Mg(2+)</name>
        <dbReference type="ChEBI" id="CHEBI:18420"/>
        <label>1</label>
    </ligand>
</feature>
<dbReference type="PANTHER" id="PTHR22748">
    <property type="entry name" value="AP ENDONUCLEASE"/>
    <property type="match status" value="1"/>
</dbReference>
<dbReference type="GO" id="GO:0046872">
    <property type="term" value="F:metal ion binding"/>
    <property type="evidence" value="ECO:0007669"/>
    <property type="project" value="UniProtKB-KW"/>
</dbReference>
<dbReference type="GO" id="GO:0008081">
    <property type="term" value="F:phosphoric diester hydrolase activity"/>
    <property type="evidence" value="ECO:0007669"/>
    <property type="project" value="EnsemblFungi"/>
</dbReference>
<keyword evidence="4 6" id="KW-0460">Magnesium</keyword>
<feature type="active site" description="Proton acceptor" evidence="5">
    <location>
        <position position="370"/>
    </location>
</feature>
<dbReference type="RefSeq" id="XP_022460955.1">
    <property type="nucleotide sequence ID" value="XM_022606088.1"/>
</dbReference>
<feature type="region of interest" description="Disordered" evidence="8">
    <location>
        <begin position="423"/>
        <end position="484"/>
    </location>
</feature>
<dbReference type="GO" id="GO:0005634">
    <property type="term" value="C:nucleus"/>
    <property type="evidence" value="ECO:0007669"/>
    <property type="project" value="TreeGrafter"/>
</dbReference>
<feature type="site" description="Interaction with DNA substrate" evidence="7">
    <location>
        <position position="370"/>
    </location>
</feature>